<sequence>MLRRFIWLMPLAIGLFPLSVQAFPTSPQINKLAQRICQIPSQSPEAFQESMLKEMILEMGGWMNQGSLSFEEMNNKDTLMQIGNEVAIEMYDICPSRVIELSNQYSNGSL</sequence>
<evidence type="ECO:0000256" key="1">
    <source>
        <dbReference type="SAM" id="SignalP"/>
    </source>
</evidence>
<evidence type="ECO:0000313" key="3">
    <source>
        <dbReference type="Proteomes" id="UP000003781"/>
    </source>
</evidence>
<dbReference type="EC" id="6.3.5.-" evidence="2"/>
<name>A3IW10_9CHRO</name>
<organism evidence="2 3">
    <name type="scientific">Crocosphaera chwakensis CCY0110</name>
    <dbReference type="NCBI Taxonomy" id="391612"/>
    <lineage>
        <taxon>Bacteria</taxon>
        <taxon>Bacillati</taxon>
        <taxon>Cyanobacteriota</taxon>
        <taxon>Cyanophyceae</taxon>
        <taxon>Oscillatoriophycideae</taxon>
        <taxon>Chroococcales</taxon>
        <taxon>Aphanothecaceae</taxon>
        <taxon>Crocosphaera</taxon>
        <taxon>Crocosphaera chwakensis</taxon>
    </lineage>
</organism>
<dbReference type="Proteomes" id="UP000003781">
    <property type="component" value="Unassembled WGS sequence"/>
</dbReference>
<proteinExistence type="predicted"/>
<dbReference type="eggNOG" id="ENOG502ZHF6">
    <property type="taxonomic scope" value="Bacteria"/>
</dbReference>
<keyword evidence="3" id="KW-1185">Reference proteome</keyword>
<dbReference type="OrthoDB" id="427805at2"/>
<dbReference type="AlphaFoldDB" id="A3IW10"/>
<keyword evidence="1" id="KW-0732">Signal</keyword>
<evidence type="ECO:0000313" key="2">
    <source>
        <dbReference type="EMBL" id="EAZ89321.1"/>
    </source>
</evidence>
<keyword evidence="2" id="KW-0436">Ligase</keyword>
<reference evidence="2 3" key="1">
    <citation type="submission" date="2007-03" db="EMBL/GenBank/DDBJ databases">
        <authorList>
            <person name="Stal L."/>
            <person name="Ferriera S."/>
            <person name="Johnson J."/>
            <person name="Kravitz S."/>
            <person name="Beeson K."/>
            <person name="Sutton G."/>
            <person name="Rogers Y.-H."/>
            <person name="Friedman R."/>
            <person name="Frazier M."/>
            <person name="Venter J.C."/>
        </authorList>
    </citation>
    <scope>NUCLEOTIDE SEQUENCE [LARGE SCALE GENOMIC DNA]</scope>
    <source>
        <strain evidence="2 3">CCY0110</strain>
    </source>
</reference>
<feature type="chain" id="PRO_5002654193" evidence="1">
    <location>
        <begin position="23"/>
        <end position="110"/>
    </location>
</feature>
<keyword evidence="2" id="KW-0808">Transferase</keyword>
<comment type="caution">
    <text evidence="2">The sequence shown here is derived from an EMBL/GenBank/DDBJ whole genome shotgun (WGS) entry which is preliminary data.</text>
</comment>
<gene>
    <name evidence="2" type="ORF">CY0110_20465</name>
</gene>
<feature type="signal peptide" evidence="1">
    <location>
        <begin position="1"/>
        <end position="22"/>
    </location>
</feature>
<dbReference type="GO" id="GO:0016740">
    <property type="term" value="F:transferase activity"/>
    <property type="evidence" value="ECO:0007669"/>
    <property type="project" value="UniProtKB-KW"/>
</dbReference>
<dbReference type="EMBL" id="AAXW01000047">
    <property type="protein sequence ID" value="EAZ89321.1"/>
    <property type="molecule type" value="Genomic_DNA"/>
</dbReference>
<dbReference type="GO" id="GO:0016874">
    <property type="term" value="F:ligase activity"/>
    <property type="evidence" value="ECO:0007669"/>
    <property type="project" value="UniProtKB-KW"/>
</dbReference>
<protein>
    <submittedName>
        <fullName evidence="2">Aspartyl/glutamyl-tRNA amidotransferase subunit B</fullName>
        <ecNumber evidence="2">6.3.5.-</ecNumber>
    </submittedName>
</protein>
<dbReference type="RefSeq" id="WP_008277566.1">
    <property type="nucleotide sequence ID" value="NZ_AAXW01000047.1"/>
</dbReference>
<accession>A3IW10</accession>